<organism evidence="3 4">
    <name type="scientific">Pseudoduganella dura</name>
    <dbReference type="NCBI Taxonomy" id="321982"/>
    <lineage>
        <taxon>Bacteria</taxon>
        <taxon>Pseudomonadati</taxon>
        <taxon>Pseudomonadota</taxon>
        <taxon>Betaproteobacteria</taxon>
        <taxon>Burkholderiales</taxon>
        <taxon>Oxalobacteraceae</taxon>
        <taxon>Telluria group</taxon>
        <taxon>Pseudoduganella</taxon>
    </lineage>
</organism>
<feature type="domain" description="DUF1731" evidence="2">
    <location>
        <begin position="292"/>
        <end position="338"/>
    </location>
</feature>
<dbReference type="Pfam" id="PF08338">
    <property type="entry name" value="DUF1731"/>
    <property type="match status" value="1"/>
</dbReference>
<dbReference type="InterPro" id="IPR001509">
    <property type="entry name" value="Epimerase_deHydtase"/>
</dbReference>
<dbReference type="AlphaFoldDB" id="A0A6I3XME3"/>
<comment type="caution">
    <text evidence="3">The sequence shown here is derived from an EMBL/GenBank/DDBJ whole genome shotgun (WGS) entry which is preliminary data.</text>
</comment>
<dbReference type="Proteomes" id="UP000431684">
    <property type="component" value="Unassembled WGS sequence"/>
</dbReference>
<reference evidence="3 4" key="1">
    <citation type="submission" date="2019-11" db="EMBL/GenBank/DDBJ databases">
        <title>Draft Genome Sequences of Six Type Strains of the Genus Massilia.</title>
        <authorList>
            <person name="Miess H."/>
            <person name="Frediansyah A."/>
            <person name="Goeker M."/>
            <person name="Gross H."/>
        </authorList>
    </citation>
    <scope>NUCLEOTIDE SEQUENCE [LARGE SCALE GENOMIC DNA]</scope>
    <source>
        <strain evidence="3 4">DSM 17513</strain>
    </source>
</reference>
<proteinExistence type="predicted"/>
<dbReference type="OrthoDB" id="9801773at2"/>
<dbReference type="InterPro" id="IPR036291">
    <property type="entry name" value="NAD(P)-bd_dom_sf"/>
</dbReference>
<dbReference type="RefSeq" id="WP_155708772.1">
    <property type="nucleotide sequence ID" value="NZ_BMWU01000013.1"/>
</dbReference>
<evidence type="ECO:0000313" key="3">
    <source>
        <dbReference type="EMBL" id="MUI12885.1"/>
    </source>
</evidence>
<dbReference type="EMBL" id="WNWM01000002">
    <property type="protein sequence ID" value="MUI12885.1"/>
    <property type="molecule type" value="Genomic_DNA"/>
</dbReference>
<gene>
    <name evidence="3" type="ORF">GJV26_10500</name>
</gene>
<accession>A0A6I3XME3</accession>
<keyword evidence="4" id="KW-1185">Reference proteome</keyword>
<sequence>MSTPKTAEPLHFGTPGQTVLVTGATGFVGRRLVAALLADGQRVIAMTRDTARAARTLGNAGGAVRCVMTMDELPDTEKIDIVVNLAGARILGPRWTDKRKAALRASRVALTRRVVDWIARARHKPRLLVSASAIGYYGVQPQDGAAPLTEDSPPQPVFMSQLCQEWEAAAQRAAQHGVQVATTRFGLVLGDGGALPPMLLPVKLGVGGPMGGGCQRLSWIHIEDLLRGHAWLAARSEAMGEESGVQPAGLQAGVHQAGVQGAWNFTAPQVVTQREFIGTAARLLHRPAWLPTPAWPVRLLLGEQADLLLEGQNVVPARLLRKGFRFRYPQLEGALRSLV</sequence>
<name>A0A6I3XME3_9BURK</name>
<evidence type="ECO:0000313" key="4">
    <source>
        <dbReference type="Proteomes" id="UP000431684"/>
    </source>
</evidence>
<dbReference type="InterPro" id="IPR013549">
    <property type="entry name" value="DUF1731"/>
</dbReference>
<feature type="domain" description="NAD-dependent epimerase/dehydratase" evidence="1">
    <location>
        <begin position="19"/>
        <end position="239"/>
    </location>
</feature>
<protein>
    <submittedName>
        <fullName evidence="3">DUF1731 domain-containing protein</fullName>
    </submittedName>
</protein>
<dbReference type="PANTHER" id="PTHR11092">
    <property type="entry name" value="SUGAR NUCLEOTIDE EPIMERASE RELATED"/>
    <property type="match status" value="1"/>
</dbReference>
<dbReference type="PANTHER" id="PTHR11092:SF0">
    <property type="entry name" value="EPIMERASE FAMILY PROTEIN SDR39U1"/>
    <property type="match status" value="1"/>
</dbReference>
<dbReference type="SUPFAM" id="SSF51735">
    <property type="entry name" value="NAD(P)-binding Rossmann-fold domains"/>
    <property type="match status" value="1"/>
</dbReference>
<evidence type="ECO:0000259" key="2">
    <source>
        <dbReference type="Pfam" id="PF08338"/>
    </source>
</evidence>
<dbReference type="Gene3D" id="3.40.50.720">
    <property type="entry name" value="NAD(P)-binding Rossmann-like Domain"/>
    <property type="match status" value="1"/>
</dbReference>
<evidence type="ECO:0000259" key="1">
    <source>
        <dbReference type="Pfam" id="PF01370"/>
    </source>
</evidence>
<dbReference type="Pfam" id="PF01370">
    <property type="entry name" value="Epimerase"/>
    <property type="match status" value="1"/>
</dbReference>